<keyword evidence="6 9" id="KW-0812">Transmembrane</keyword>
<accession>A0ABT0DBV0</accession>
<sequence length="231" mass="25538">MYAFQVLSDHIPLFLTGLGNTLLLLVLSAVLAFALALPLALVVTRKVRVATPLIEAVSYMFRGTPLIVQVYLLYYGLAQFAFIRGSLLWPWLREAWTCLLIAFTLGSCAYLIQILRGAIEAVPHGEVEAARAIGMSPFQTLRIVVLPNALRRSLPSLENETIFLLHATAIASLVTVIDLLGAGRNFNTIYYFTYEGFAIAGLLYLAIVGFLRLTFALLEKKLLVHLRRAGI</sequence>
<comment type="similarity">
    <text evidence="2">Belongs to the binding-protein-dependent transport system permease family. HisMQ subfamily.</text>
</comment>
<evidence type="ECO:0000256" key="5">
    <source>
        <dbReference type="ARBA" id="ARBA00022519"/>
    </source>
</evidence>
<evidence type="ECO:0000256" key="4">
    <source>
        <dbReference type="ARBA" id="ARBA00022475"/>
    </source>
</evidence>
<dbReference type="InterPro" id="IPR035906">
    <property type="entry name" value="MetI-like_sf"/>
</dbReference>
<comment type="subcellular location">
    <subcellularLocation>
        <location evidence="1">Cell inner membrane</location>
        <topology evidence="1">Multi-pass membrane protein</topology>
    </subcellularLocation>
    <subcellularLocation>
        <location evidence="9">Cell membrane</location>
        <topology evidence="9">Multi-pass membrane protein</topology>
    </subcellularLocation>
</comment>
<evidence type="ECO:0000256" key="8">
    <source>
        <dbReference type="ARBA" id="ARBA00023136"/>
    </source>
</evidence>
<dbReference type="CDD" id="cd06261">
    <property type="entry name" value="TM_PBP2"/>
    <property type="match status" value="1"/>
</dbReference>
<gene>
    <name evidence="11" type="ORF">MWN34_10980</name>
</gene>
<evidence type="ECO:0000256" key="2">
    <source>
        <dbReference type="ARBA" id="ARBA00010072"/>
    </source>
</evidence>
<keyword evidence="12" id="KW-1185">Reference proteome</keyword>
<dbReference type="RefSeq" id="WP_247029188.1">
    <property type="nucleotide sequence ID" value="NZ_JALKCH010000006.1"/>
</dbReference>
<dbReference type="InterPro" id="IPR010065">
    <property type="entry name" value="AA_ABC_transptr_permease_3TM"/>
</dbReference>
<evidence type="ECO:0000313" key="12">
    <source>
        <dbReference type="Proteomes" id="UP001203284"/>
    </source>
</evidence>
<dbReference type="Pfam" id="PF00528">
    <property type="entry name" value="BPD_transp_1"/>
    <property type="match status" value="1"/>
</dbReference>
<dbReference type="PANTHER" id="PTHR30614">
    <property type="entry name" value="MEMBRANE COMPONENT OF AMINO ACID ABC TRANSPORTER"/>
    <property type="match status" value="1"/>
</dbReference>
<evidence type="ECO:0000256" key="1">
    <source>
        <dbReference type="ARBA" id="ARBA00004429"/>
    </source>
</evidence>
<keyword evidence="5" id="KW-0997">Cell inner membrane</keyword>
<dbReference type="PROSITE" id="PS50928">
    <property type="entry name" value="ABC_TM1"/>
    <property type="match status" value="1"/>
</dbReference>
<keyword evidence="3 9" id="KW-0813">Transport</keyword>
<proteinExistence type="inferred from homology"/>
<feature type="transmembrane region" description="Helical" evidence="9">
    <location>
        <begin position="161"/>
        <end position="183"/>
    </location>
</feature>
<evidence type="ECO:0000256" key="7">
    <source>
        <dbReference type="ARBA" id="ARBA00022989"/>
    </source>
</evidence>
<keyword evidence="4" id="KW-1003">Cell membrane</keyword>
<dbReference type="EMBL" id="JALKCH010000006">
    <property type="protein sequence ID" value="MCK0197437.1"/>
    <property type="molecule type" value="Genomic_DNA"/>
</dbReference>
<dbReference type="NCBIfam" id="TIGR01726">
    <property type="entry name" value="HEQRo_perm_3TM"/>
    <property type="match status" value="1"/>
</dbReference>
<dbReference type="Proteomes" id="UP001203284">
    <property type="component" value="Unassembled WGS sequence"/>
</dbReference>
<evidence type="ECO:0000256" key="9">
    <source>
        <dbReference type="RuleBase" id="RU363032"/>
    </source>
</evidence>
<dbReference type="InterPro" id="IPR043429">
    <property type="entry name" value="ArtM/GltK/GlnP/TcyL/YhdX-like"/>
</dbReference>
<dbReference type="Gene3D" id="1.10.3720.10">
    <property type="entry name" value="MetI-like"/>
    <property type="match status" value="1"/>
</dbReference>
<dbReference type="SUPFAM" id="SSF161098">
    <property type="entry name" value="MetI-like"/>
    <property type="match status" value="1"/>
</dbReference>
<name>A0ABT0DBV0_9HYPH</name>
<dbReference type="PANTHER" id="PTHR30614:SF10">
    <property type="entry name" value="ARGININE ABC TRANSPORTER PERMEASE PROTEIN ARTM"/>
    <property type="match status" value="1"/>
</dbReference>
<dbReference type="InterPro" id="IPR000515">
    <property type="entry name" value="MetI-like"/>
</dbReference>
<feature type="transmembrane region" description="Helical" evidence="9">
    <location>
        <begin position="94"/>
        <end position="112"/>
    </location>
</feature>
<keyword evidence="7 9" id="KW-1133">Transmembrane helix</keyword>
<feature type="transmembrane region" description="Helical" evidence="9">
    <location>
        <begin position="189"/>
        <end position="218"/>
    </location>
</feature>
<keyword evidence="8 9" id="KW-0472">Membrane</keyword>
<organism evidence="11 12">
    <name type="scientific">Ancylobacter crimeensis</name>
    <dbReference type="NCBI Taxonomy" id="2579147"/>
    <lineage>
        <taxon>Bacteria</taxon>
        <taxon>Pseudomonadati</taxon>
        <taxon>Pseudomonadota</taxon>
        <taxon>Alphaproteobacteria</taxon>
        <taxon>Hyphomicrobiales</taxon>
        <taxon>Xanthobacteraceae</taxon>
        <taxon>Ancylobacter</taxon>
    </lineage>
</organism>
<evidence type="ECO:0000259" key="10">
    <source>
        <dbReference type="PROSITE" id="PS50928"/>
    </source>
</evidence>
<protein>
    <submittedName>
        <fullName evidence="11">ABC transporter permease subunit</fullName>
    </submittedName>
</protein>
<comment type="caution">
    <text evidence="11">The sequence shown here is derived from an EMBL/GenBank/DDBJ whole genome shotgun (WGS) entry which is preliminary data.</text>
</comment>
<feature type="domain" description="ABC transmembrane type-1" evidence="10">
    <location>
        <begin position="18"/>
        <end position="215"/>
    </location>
</feature>
<feature type="transmembrane region" description="Helical" evidence="9">
    <location>
        <begin position="64"/>
        <end position="82"/>
    </location>
</feature>
<evidence type="ECO:0000256" key="6">
    <source>
        <dbReference type="ARBA" id="ARBA00022692"/>
    </source>
</evidence>
<reference evidence="11 12" key="1">
    <citation type="submission" date="2022-04" db="EMBL/GenBank/DDBJ databases">
        <authorList>
            <person name="Grouzdev D.S."/>
            <person name="Pantiukh K.S."/>
            <person name="Krutkina M.S."/>
        </authorList>
    </citation>
    <scope>NUCLEOTIDE SEQUENCE [LARGE SCALE GENOMIC DNA]</scope>
    <source>
        <strain evidence="11 12">6x-1</strain>
    </source>
</reference>
<evidence type="ECO:0000256" key="3">
    <source>
        <dbReference type="ARBA" id="ARBA00022448"/>
    </source>
</evidence>
<evidence type="ECO:0000313" key="11">
    <source>
        <dbReference type="EMBL" id="MCK0197437.1"/>
    </source>
</evidence>
<feature type="transmembrane region" description="Helical" evidence="9">
    <location>
        <begin position="22"/>
        <end position="43"/>
    </location>
</feature>